<dbReference type="EC" id="4.1.1.112" evidence="6"/>
<dbReference type="Pfam" id="PF03737">
    <property type="entry name" value="RraA-like"/>
    <property type="match status" value="1"/>
</dbReference>
<name>A0A2V2ZPF9_9BACI</name>
<evidence type="ECO:0000256" key="10">
    <source>
        <dbReference type="ARBA" id="ARBA00032305"/>
    </source>
</evidence>
<dbReference type="Gene3D" id="3.50.30.40">
    <property type="entry name" value="Ribonuclease E inhibitor RraA/RraA-like"/>
    <property type="match status" value="1"/>
</dbReference>
<evidence type="ECO:0000313" key="13">
    <source>
        <dbReference type="EMBL" id="PWW20806.1"/>
    </source>
</evidence>
<dbReference type="EMBL" id="QGTW01000014">
    <property type="protein sequence ID" value="PWW20806.1"/>
    <property type="molecule type" value="Genomic_DNA"/>
</dbReference>
<evidence type="ECO:0000256" key="3">
    <source>
        <dbReference type="ARBA" id="ARBA00008621"/>
    </source>
</evidence>
<dbReference type="EC" id="4.1.3.17" evidence="5"/>
<evidence type="ECO:0000313" key="14">
    <source>
        <dbReference type="Proteomes" id="UP000247150"/>
    </source>
</evidence>
<dbReference type="NCBIfam" id="NF006731">
    <property type="entry name" value="PRK09262.1"/>
    <property type="match status" value="1"/>
</dbReference>
<evidence type="ECO:0000256" key="8">
    <source>
        <dbReference type="ARBA" id="ARBA00025046"/>
    </source>
</evidence>
<comment type="function">
    <text evidence="8">Catalyzes the aldol cleavage of 4-hydroxy-4-methyl-2-oxoglutarate (HMG) into 2 molecules of pyruvate. Also contains a secondary oxaloacetate (OAA) decarboxylase activity due to the common pyruvate enolate transition state formed following C-C bond cleavage in the retro-aldol and decarboxylation reactions.</text>
</comment>
<dbReference type="Proteomes" id="UP000247150">
    <property type="component" value="Unassembled WGS sequence"/>
</dbReference>
<feature type="binding site" evidence="12">
    <location>
        <begin position="98"/>
        <end position="101"/>
    </location>
    <ligand>
        <name>substrate</name>
    </ligand>
</feature>
<evidence type="ECO:0000256" key="2">
    <source>
        <dbReference type="ARBA" id="ARBA00001968"/>
    </source>
</evidence>
<evidence type="ECO:0000256" key="9">
    <source>
        <dbReference type="ARBA" id="ARBA00030169"/>
    </source>
</evidence>
<dbReference type="InterPro" id="IPR036704">
    <property type="entry name" value="RraA/RraA-like_sf"/>
</dbReference>
<dbReference type="SUPFAM" id="SSF89562">
    <property type="entry name" value="RraA-like"/>
    <property type="match status" value="1"/>
</dbReference>
<comment type="cofactor">
    <cofactor evidence="2">
        <name>a divalent metal cation</name>
        <dbReference type="ChEBI" id="CHEBI:60240"/>
    </cofactor>
</comment>
<evidence type="ECO:0000256" key="7">
    <source>
        <dbReference type="ARBA" id="ARBA00016549"/>
    </source>
</evidence>
<keyword evidence="12" id="KW-0460">Magnesium</keyword>
<comment type="similarity">
    <text evidence="3">Belongs to the class II aldolase/RraA-like family.</text>
</comment>
<evidence type="ECO:0000256" key="6">
    <source>
        <dbReference type="ARBA" id="ARBA00012947"/>
    </source>
</evidence>
<dbReference type="GO" id="GO:0046872">
    <property type="term" value="F:metal ion binding"/>
    <property type="evidence" value="ECO:0007669"/>
    <property type="project" value="UniProtKB-KW"/>
</dbReference>
<evidence type="ECO:0000256" key="11">
    <source>
        <dbReference type="ARBA" id="ARBA00047973"/>
    </source>
</evidence>
<dbReference type="PANTHER" id="PTHR33254">
    <property type="entry name" value="4-HYDROXY-4-METHYL-2-OXOGLUTARATE ALDOLASE 3-RELATED"/>
    <property type="match status" value="1"/>
</dbReference>
<evidence type="ECO:0000256" key="4">
    <source>
        <dbReference type="ARBA" id="ARBA00011233"/>
    </source>
</evidence>
<evidence type="ECO:0000256" key="12">
    <source>
        <dbReference type="PIRSR" id="PIRSR605493-1"/>
    </source>
</evidence>
<feature type="binding site" evidence="12">
    <location>
        <position position="121"/>
    </location>
    <ligand>
        <name>Mg(2+)</name>
        <dbReference type="ChEBI" id="CHEBI:18420"/>
    </ligand>
</feature>
<keyword evidence="12" id="KW-0479">Metal-binding</keyword>
<dbReference type="GO" id="GO:0008948">
    <property type="term" value="F:oxaloacetate decarboxylase activity"/>
    <property type="evidence" value="ECO:0007669"/>
    <property type="project" value="UniProtKB-EC"/>
</dbReference>
<dbReference type="AlphaFoldDB" id="A0A2V2ZPF9"/>
<accession>A0A2V2ZPF9</accession>
<dbReference type="GO" id="GO:0047443">
    <property type="term" value="F:4-hydroxy-4-methyl-2-oxoglutarate aldolase activity"/>
    <property type="evidence" value="ECO:0007669"/>
    <property type="project" value="UniProtKB-EC"/>
</dbReference>
<comment type="catalytic activity">
    <reaction evidence="11">
        <text>oxaloacetate + H(+) = pyruvate + CO2</text>
        <dbReference type="Rhea" id="RHEA:15641"/>
        <dbReference type="ChEBI" id="CHEBI:15361"/>
        <dbReference type="ChEBI" id="CHEBI:15378"/>
        <dbReference type="ChEBI" id="CHEBI:16452"/>
        <dbReference type="ChEBI" id="CHEBI:16526"/>
        <dbReference type="EC" id="4.1.1.112"/>
    </reaction>
</comment>
<reference evidence="13 14" key="1">
    <citation type="submission" date="2018-05" db="EMBL/GenBank/DDBJ databases">
        <title>Freshwater and sediment microbial communities from various areas in North America, analyzing microbe dynamics in response to fracking.</title>
        <authorList>
            <person name="Lamendella R."/>
        </authorList>
    </citation>
    <scope>NUCLEOTIDE SEQUENCE [LARGE SCALE GENOMIC DNA]</scope>
    <source>
        <strain evidence="13 14">15_TX</strain>
    </source>
</reference>
<comment type="catalytic activity">
    <reaction evidence="1">
        <text>4-hydroxy-4-methyl-2-oxoglutarate = 2 pyruvate</text>
        <dbReference type="Rhea" id="RHEA:22748"/>
        <dbReference type="ChEBI" id="CHEBI:15361"/>
        <dbReference type="ChEBI" id="CHEBI:58276"/>
        <dbReference type="EC" id="4.1.3.17"/>
    </reaction>
</comment>
<comment type="cofactor">
    <cofactor evidence="12">
        <name>Mg(2+)</name>
        <dbReference type="ChEBI" id="CHEBI:18420"/>
    </cofactor>
</comment>
<dbReference type="PANTHER" id="PTHR33254:SF16">
    <property type="entry name" value="BLR3842 PROTEIN"/>
    <property type="match status" value="1"/>
</dbReference>
<comment type="subunit">
    <text evidence="4">Homotrimer.</text>
</comment>
<protein>
    <recommendedName>
        <fullName evidence="7">Putative 4-hydroxy-4-methyl-2-oxoglutarate aldolase</fullName>
        <ecNumber evidence="6">4.1.1.112</ecNumber>
        <ecNumber evidence="5">4.1.3.17</ecNumber>
    </recommendedName>
    <alternativeName>
        <fullName evidence="10">Oxaloacetate decarboxylase</fullName>
    </alternativeName>
    <alternativeName>
        <fullName evidence="9">RraA-like protein</fullName>
    </alternativeName>
</protein>
<proteinExistence type="inferred from homology"/>
<evidence type="ECO:0000256" key="1">
    <source>
        <dbReference type="ARBA" id="ARBA00001342"/>
    </source>
</evidence>
<comment type="caution">
    <text evidence="13">The sequence shown here is derived from an EMBL/GenBank/DDBJ whole genome shotgun (WGS) entry which is preliminary data.</text>
</comment>
<dbReference type="CDD" id="cd16841">
    <property type="entry name" value="RraA_family"/>
    <property type="match status" value="1"/>
</dbReference>
<organism evidence="13 14">
    <name type="scientific">Cytobacillus oceanisediminis</name>
    <dbReference type="NCBI Taxonomy" id="665099"/>
    <lineage>
        <taxon>Bacteria</taxon>
        <taxon>Bacillati</taxon>
        <taxon>Bacillota</taxon>
        <taxon>Bacilli</taxon>
        <taxon>Bacillales</taxon>
        <taxon>Bacillaceae</taxon>
        <taxon>Cytobacillus</taxon>
    </lineage>
</organism>
<feature type="binding site" evidence="12">
    <location>
        <position position="120"/>
    </location>
    <ligand>
        <name>substrate</name>
    </ligand>
</feature>
<gene>
    <name evidence="13" type="ORF">DFO73_11499</name>
</gene>
<dbReference type="InterPro" id="IPR005493">
    <property type="entry name" value="RraA/RraA-like"/>
</dbReference>
<sequence>MSNFGKIYSQIERANPSLIAQFKEMGVSTIYESMVEETLMDPSITPICKGQIIAGSAVTAINTPGDNLSMHLGLSLTQPGDILVTAFRGTHSYNALWGEMATLAGIGRKISGVIADGAVRDIKAILANQFPVWAKSISSKTSSVEKIGGINVPAVCGGVLVNPGDIIVADDDGVVVVPLEQAEEILQKAQKRAEREKEIKDLLLQGKTPYEIFNMGIALEKSDIPIINDKYDSMKV</sequence>
<evidence type="ECO:0000256" key="5">
    <source>
        <dbReference type="ARBA" id="ARBA00012213"/>
    </source>
</evidence>